<comment type="caution">
    <text evidence="1">The sequence shown here is derived from an EMBL/GenBank/DDBJ whole genome shotgun (WGS) entry which is preliminary data.</text>
</comment>
<evidence type="ECO:0000313" key="1">
    <source>
        <dbReference type="EMBL" id="GAH18481.1"/>
    </source>
</evidence>
<sequence length="47" mass="5273">MPKILIQLEENAFKLLLTPEEADTLMEICVIKEASLQDVLEAIFVLG</sequence>
<organism evidence="1">
    <name type="scientific">marine sediment metagenome</name>
    <dbReference type="NCBI Taxonomy" id="412755"/>
    <lineage>
        <taxon>unclassified sequences</taxon>
        <taxon>metagenomes</taxon>
        <taxon>ecological metagenomes</taxon>
    </lineage>
</organism>
<reference evidence="1" key="1">
    <citation type="journal article" date="2014" name="Front. Microbiol.">
        <title>High frequency of phylogenetically diverse reductive dehalogenase-homologous genes in deep subseafloor sedimentary metagenomes.</title>
        <authorList>
            <person name="Kawai M."/>
            <person name="Futagami T."/>
            <person name="Toyoda A."/>
            <person name="Takaki Y."/>
            <person name="Nishi S."/>
            <person name="Hori S."/>
            <person name="Arai W."/>
            <person name="Tsubouchi T."/>
            <person name="Morono Y."/>
            <person name="Uchiyama I."/>
            <person name="Ito T."/>
            <person name="Fujiyama A."/>
            <person name="Inagaki F."/>
            <person name="Takami H."/>
        </authorList>
    </citation>
    <scope>NUCLEOTIDE SEQUENCE</scope>
    <source>
        <strain evidence="1">Expedition CK06-06</strain>
    </source>
</reference>
<dbReference type="EMBL" id="BARU01004039">
    <property type="protein sequence ID" value="GAH18481.1"/>
    <property type="molecule type" value="Genomic_DNA"/>
</dbReference>
<name>X1DCI0_9ZZZZ</name>
<proteinExistence type="predicted"/>
<accession>X1DCI0</accession>
<gene>
    <name evidence="1" type="ORF">S03H2_08340</name>
</gene>
<dbReference type="AlphaFoldDB" id="X1DCI0"/>
<protein>
    <submittedName>
        <fullName evidence="1">Uncharacterized protein</fullName>
    </submittedName>
</protein>
<feature type="non-terminal residue" evidence="1">
    <location>
        <position position="47"/>
    </location>
</feature>